<dbReference type="OrthoDB" id="2505969at2759"/>
<dbReference type="InterPro" id="IPR040521">
    <property type="entry name" value="KDZ"/>
</dbReference>
<dbReference type="EMBL" id="KN833663">
    <property type="protein sequence ID" value="KIM70956.1"/>
    <property type="molecule type" value="Genomic_DNA"/>
</dbReference>
<name>A0A0C3ESZ5_PILCF</name>
<proteinExistence type="predicted"/>
<evidence type="ECO:0000313" key="2">
    <source>
        <dbReference type="EMBL" id="KIM70956.1"/>
    </source>
</evidence>
<dbReference type="Proteomes" id="UP000054166">
    <property type="component" value="Unassembled WGS sequence"/>
</dbReference>
<evidence type="ECO:0008006" key="4">
    <source>
        <dbReference type="Google" id="ProtNLM"/>
    </source>
</evidence>
<dbReference type="InParanoid" id="A0A0C3ESZ5"/>
<keyword evidence="3" id="KW-1185">Reference proteome</keyword>
<dbReference type="Pfam" id="PF18758">
    <property type="entry name" value="KDZ"/>
    <property type="match status" value="1"/>
</dbReference>
<reference evidence="3" key="2">
    <citation type="submission" date="2015-01" db="EMBL/GenBank/DDBJ databases">
        <title>Evolutionary Origins and Diversification of the Mycorrhizal Mutualists.</title>
        <authorList>
            <consortium name="DOE Joint Genome Institute"/>
            <consortium name="Mycorrhizal Genomics Consortium"/>
            <person name="Kohler A."/>
            <person name="Kuo A."/>
            <person name="Nagy L.G."/>
            <person name="Floudas D."/>
            <person name="Copeland A."/>
            <person name="Barry K.W."/>
            <person name="Cichocki N."/>
            <person name="Veneault-Fourrey C."/>
            <person name="LaButti K."/>
            <person name="Lindquist E.A."/>
            <person name="Lipzen A."/>
            <person name="Lundell T."/>
            <person name="Morin E."/>
            <person name="Murat C."/>
            <person name="Riley R."/>
            <person name="Ohm R."/>
            <person name="Sun H."/>
            <person name="Tunlid A."/>
            <person name="Henrissat B."/>
            <person name="Grigoriev I.V."/>
            <person name="Hibbett D.S."/>
            <person name="Martin F."/>
        </authorList>
    </citation>
    <scope>NUCLEOTIDE SEQUENCE [LARGE SCALE GENOMIC DNA]</scope>
    <source>
        <strain evidence="3">F 1598</strain>
    </source>
</reference>
<feature type="region of interest" description="Disordered" evidence="1">
    <location>
        <begin position="107"/>
        <end position="149"/>
    </location>
</feature>
<dbReference type="PANTHER" id="PTHR33096">
    <property type="entry name" value="CXC2 DOMAIN-CONTAINING PROTEIN"/>
    <property type="match status" value="1"/>
</dbReference>
<dbReference type="HOGENOM" id="CLU_013084_3_3_1"/>
<evidence type="ECO:0000256" key="1">
    <source>
        <dbReference type="SAM" id="MobiDB-lite"/>
    </source>
</evidence>
<feature type="non-terminal residue" evidence="2">
    <location>
        <position position="271"/>
    </location>
</feature>
<reference evidence="2 3" key="1">
    <citation type="submission" date="2014-04" db="EMBL/GenBank/DDBJ databases">
        <authorList>
            <consortium name="DOE Joint Genome Institute"/>
            <person name="Kuo A."/>
            <person name="Tarkka M."/>
            <person name="Buscot F."/>
            <person name="Kohler A."/>
            <person name="Nagy L.G."/>
            <person name="Floudas D."/>
            <person name="Copeland A."/>
            <person name="Barry K.W."/>
            <person name="Cichocki N."/>
            <person name="Veneault-Fourrey C."/>
            <person name="LaButti K."/>
            <person name="Lindquist E.A."/>
            <person name="Lipzen A."/>
            <person name="Lundell T."/>
            <person name="Morin E."/>
            <person name="Murat C."/>
            <person name="Sun H."/>
            <person name="Tunlid A."/>
            <person name="Henrissat B."/>
            <person name="Grigoriev I.V."/>
            <person name="Hibbett D.S."/>
            <person name="Martin F."/>
            <person name="Nordberg H.P."/>
            <person name="Cantor M.N."/>
            <person name="Hua S.X."/>
        </authorList>
    </citation>
    <scope>NUCLEOTIDE SEQUENCE [LARGE SCALE GENOMIC DNA]</scope>
    <source>
        <strain evidence="2 3">F 1598</strain>
    </source>
</reference>
<accession>A0A0C3ESZ5</accession>
<dbReference type="AlphaFoldDB" id="A0A0C3ESZ5"/>
<dbReference type="PANTHER" id="PTHR33096:SF1">
    <property type="entry name" value="CXC1-LIKE CYSTEINE CLUSTER ASSOCIATED WITH KDZ TRANSPOSASES DOMAIN-CONTAINING PROTEIN"/>
    <property type="match status" value="1"/>
</dbReference>
<protein>
    <recommendedName>
        <fullName evidence="4">CxC1-like cysteine cluster associated with KDZ transposases domain-containing protein</fullName>
    </recommendedName>
</protein>
<dbReference type="STRING" id="765440.A0A0C3ESZ5"/>
<sequence length="271" mass="30490">MARVLCDLQDYTYHSSYREQLSIAFDAYLDILRRVKAKVDAALSRDTPNWRALNACPPCNYELQGEIQLVPKSLHAIDGNYSSKRAGNAGHVDQRQFNSDYLISHEVKRKAKKPSEDSDHDQEDLAENDAPWVGLDDPGDPADGQVDSTPCAKNWKAAEAKKSSFDIYDITGQFPMACRHGLVEAFCEIVRSGELAKYPLAMTNFLLDVFGDDQGLGFDIGCSYKETVDQSNLLGDKAMQRRLQILVNAFHGWAHNRLCQLKYHPLYRTGL</sequence>
<organism evidence="2 3">
    <name type="scientific">Piloderma croceum (strain F 1598)</name>
    <dbReference type="NCBI Taxonomy" id="765440"/>
    <lineage>
        <taxon>Eukaryota</taxon>
        <taxon>Fungi</taxon>
        <taxon>Dikarya</taxon>
        <taxon>Basidiomycota</taxon>
        <taxon>Agaricomycotina</taxon>
        <taxon>Agaricomycetes</taxon>
        <taxon>Agaricomycetidae</taxon>
        <taxon>Atheliales</taxon>
        <taxon>Atheliaceae</taxon>
        <taxon>Piloderma</taxon>
    </lineage>
</organism>
<gene>
    <name evidence="2" type="ORF">PILCRDRAFT_94073</name>
</gene>
<evidence type="ECO:0000313" key="3">
    <source>
        <dbReference type="Proteomes" id="UP000054166"/>
    </source>
</evidence>
<feature type="compositionally biased region" description="Acidic residues" evidence="1">
    <location>
        <begin position="118"/>
        <end position="127"/>
    </location>
</feature>